<organism evidence="1 2">
    <name type="scientific">Parathielavia hyrcaniae</name>
    <dbReference type="NCBI Taxonomy" id="113614"/>
    <lineage>
        <taxon>Eukaryota</taxon>
        <taxon>Fungi</taxon>
        <taxon>Dikarya</taxon>
        <taxon>Ascomycota</taxon>
        <taxon>Pezizomycotina</taxon>
        <taxon>Sordariomycetes</taxon>
        <taxon>Sordariomycetidae</taxon>
        <taxon>Sordariales</taxon>
        <taxon>Chaetomiaceae</taxon>
        <taxon>Parathielavia</taxon>
    </lineage>
</organism>
<name>A0AAN6T383_9PEZI</name>
<dbReference type="Proteomes" id="UP001305647">
    <property type="component" value="Unassembled WGS sequence"/>
</dbReference>
<dbReference type="EMBL" id="MU863629">
    <property type="protein sequence ID" value="KAK4103168.1"/>
    <property type="molecule type" value="Genomic_DNA"/>
</dbReference>
<sequence>MASLNHDLILLIAEVLPLKDLRSLMATSRDHYTLIKAYERSIAKTRISRLMPLAAFCPLSSPIRSTKDFPRPLLAPATFDAVEELEHRARCADDLLCVGSQFLDAIPLLTPFHGLTPRQMDRLVARIRGTLTIVDYIADREAAVRKANLAKPFPLIRGDDPRLDSAATLAAYIHAARLQVIRKLSRLDLAFLFLICFLADTTWMTRTRRRGIQRPILEVLLGQGTVFLHDLFVHPSYPLGSFGDYIGMLGPYQYEVRFQQAIIAMWDHNSNWLRLKPLFKVIKDRFPAKEVLRLYLEERKKETQAFWKDFDENDDSDDRWLLRIDTTEEQEFEKGLEDLKENDFNDRLVGSHPDFCNGRFWLIRRWIETGEE</sequence>
<reference evidence="1" key="2">
    <citation type="submission" date="2023-05" db="EMBL/GenBank/DDBJ databases">
        <authorList>
            <consortium name="Lawrence Berkeley National Laboratory"/>
            <person name="Steindorff A."/>
            <person name="Hensen N."/>
            <person name="Bonometti L."/>
            <person name="Westerberg I."/>
            <person name="Brannstrom I.O."/>
            <person name="Guillou S."/>
            <person name="Cros-Aarteil S."/>
            <person name="Calhoun S."/>
            <person name="Haridas S."/>
            <person name="Kuo A."/>
            <person name="Mondo S."/>
            <person name="Pangilinan J."/>
            <person name="Riley R."/>
            <person name="Labutti K."/>
            <person name="Andreopoulos B."/>
            <person name="Lipzen A."/>
            <person name="Chen C."/>
            <person name="Yanf M."/>
            <person name="Daum C."/>
            <person name="Ng V."/>
            <person name="Clum A."/>
            <person name="Ohm R."/>
            <person name="Martin F."/>
            <person name="Silar P."/>
            <person name="Natvig D."/>
            <person name="Lalanne C."/>
            <person name="Gautier V."/>
            <person name="Ament-Velasquez S.L."/>
            <person name="Kruys A."/>
            <person name="Hutchinson M.I."/>
            <person name="Powell A.J."/>
            <person name="Barry K."/>
            <person name="Miller A.N."/>
            <person name="Grigoriev I.V."/>
            <person name="Debuchy R."/>
            <person name="Gladieux P."/>
            <person name="Thoren M.H."/>
            <person name="Johannesson H."/>
        </authorList>
    </citation>
    <scope>NUCLEOTIDE SEQUENCE</scope>
    <source>
        <strain evidence="1">CBS 757.83</strain>
    </source>
</reference>
<evidence type="ECO:0000313" key="1">
    <source>
        <dbReference type="EMBL" id="KAK4103168.1"/>
    </source>
</evidence>
<evidence type="ECO:0000313" key="2">
    <source>
        <dbReference type="Proteomes" id="UP001305647"/>
    </source>
</evidence>
<comment type="caution">
    <text evidence="1">The sequence shown here is derived from an EMBL/GenBank/DDBJ whole genome shotgun (WGS) entry which is preliminary data.</text>
</comment>
<gene>
    <name evidence="1" type="ORF">N658DRAFT_303034</name>
</gene>
<reference evidence="1" key="1">
    <citation type="journal article" date="2023" name="Mol. Phylogenet. Evol.">
        <title>Genome-scale phylogeny and comparative genomics of the fungal order Sordariales.</title>
        <authorList>
            <person name="Hensen N."/>
            <person name="Bonometti L."/>
            <person name="Westerberg I."/>
            <person name="Brannstrom I.O."/>
            <person name="Guillou S."/>
            <person name="Cros-Aarteil S."/>
            <person name="Calhoun S."/>
            <person name="Haridas S."/>
            <person name="Kuo A."/>
            <person name="Mondo S."/>
            <person name="Pangilinan J."/>
            <person name="Riley R."/>
            <person name="LaButti K."/>
            <person name="Andreopoulos B."/>
            <person name="Lipzen A."/>
            <person name="Chen C."/>
            <person name="Yan M."/>
            <person name="Daum C."/>
            <person name="Ng V."/>
            <person name="Clum A."/>
            <person name="Steindorff A."/>
            <person name="Ohm R.A."/>
            <person name="Martin F."/>
            <person name="Silar P."/>
            <person name="Natvig D.O."/>
            <person name="Lalanne C."/>
            <person name="Gautier V."/>
            <person name="Ament-Velasquez S.L."/>
            <person name="Kruys A."/>
            <person name="Hutchinson M.I."/>
            <person name="Powell A.J."/>
            <person name="Barry K."/>
            <person name="Miller A.N."/>
            <person name="Grigoriev I.V."/>
            <person name="Debuchy R."/>
            <person name="Gladieux P."/>
            <person name="Hiltunen Thoren M."/>
            <person name="Johannesson H."/>
        </authorList>
    </citation>
    <scope>NUCLEOTIDE SEQUENCE</scope>
    <source>
        <strain evidence="1">CBS 757.83</strain>
    </source>
</reference>
<protein>
    <submittedName>
        <fullName evidence="1">Uncharacterized protein</fullName>
    </submittedName>
</protein>
<dbReference type="AlphaFoldDB" id="A0AAN6T383"/>
<accession>A0AAN6T383</accession>
<proteinExistence type="predicted"/>
<keyword evidence="2" id="KW-1185">Reference proteome</keyword>